<protein>
    <submittedName>
        <fullName evidence="13">Uncharacterized protein</fullName>
    </submittedName>
</protein>
<dbReference type="InterPro" id="IPR050628">
    <property type="entry name" value="SNF2_RAD54_helicase_TF"/>
</dbReference>
<dbReference type="SMART" id="SM00490">
    <property type="entry name" value="HELICc"/>
    <property type="match status" value="1"/>
</dbReference>
<dbReference type="InterPro" id="IPR014001">
    <property type="entry name" value="Helicase_ATP-bd"/>
</dbReference>
<dbReference type="Pfam" id="PF00176">
    <property type="entry name" value="SNF2-rel_dom"/>
    <property type="match status" value="1"/>
</dbReference>
<dbReference type="InterPro" id="IPR038718">
    <property type="entry name" value="SNF2-like_sf"/>
</dbReference>
<dbReference type="CDD" id="cd18008">
    <property type="entry name" value="DEXDc_SHPRH-like"/>
    <property type="match status" value="1"/>
</dbReference>
<keyword evidence="5" id="KW-0378">Hydrolase</keyword>
<keyword evidence="7" id="KW-0862">Zinc</keyword>
<evidence type="ECO:0000256" key="3">
    <source>
        <dbReference type="ARBA" id="ARBA00022741"/>
    </source>
</evidence>
<evidence type="ECO:0000256" key="8">
    <source>
        <dbReference type="ARBA" id="ARBA00022840"/>
    </source>
</evidence>
<dbReference type="OrthoDB" id="448448at2759"/>
<evidence type="ECO:0000259" key="11">
    <source>
        <dbReference type="PROSITE" id="PS51192"/>
    </source>
</evidence>
<dbReference type="EMBL" id="ML994651">
    <property type="protein sequence ID" value="KAF2181727.1"/>
    <property type="molecule type" value="Genomic_DNA"/>
</dbReference>
<accession>A0A6A6DQ64</accession>
<dbReference type="Gene3D" id="3.40.50.10810">
    <property type="entry name" value="Tandem AAA-ATPase domain"/>
    <property type="match status" value="1"/>
</dbReference>
<dbReference type="PANTHER" id="PTHR45626:SF52">
    <property type="entry name" value="SINGLE-STRANDED DNA-DEPENDENT ATPASE (EUROFUNG)"/>
    <property type="match status" value="1"/>
</dbReference>
<comment type="similarity">
    <text evidence="1">Belongs to the SNF2/RAD54 helicase family.</text>
</comment>
<evidence type="ECO:0000313" key="14">
    <source>
        <dbReference type="Proteomes" id="UP000800200"/>
    </source>
</evidence>
<feature type="domain" description="RING-type" evidence="10">
    <location>
        <begin position="694"/>
        <end position="745"/>
    </location>
</feature>
<organism evidence="13 14">
    <name type="scientific">Zopfia rhizophila CBS 207.26</name>
    <dbReference type="NCBI Taxonomy" id="1314779"/>
    <lineage>
        <taxon>Eukaryota</taxon>
        <taxon>Fungi</taxon>
        <taxon>Dikarya</taxon>
        <taxon>Ascomycota</taxon>
        <taxon>Pezizomycotina</taxon>
        <taxon>Dothideomycetes</taxon>
        <taxon>Dothideomycetes incertae sedis</taxon>
        <taxon>Zopfiaceae</taxon>
        <taxon>Zopfia</taxon>
    </lineage>
</organism>
<dbReference type="SMART" id="SM00487">
    <property type="entry name" value="DEXDc"/>
    <property type="match status" value="1"/>
</dbReference>
<evidence type="ECO:0000259" key="12">
    <source>
        <dbReference type="PROSITE" id="PS51194"/>
    </source>
</evidence>
<evidence type="ECO:0000259" key="10">
    <source>
        <dbReference type="PROSITE" id="PS50089"/>
    </source>
</evidence>
<keyword evidence="6" id="KW-0347">Helicase</keyword>
<evidence type="ECO:0000256" key="9">
    <source>
        <dbReference type="PROSITE-ProRule" id="PRU00175"/>
    </source>
</evidence>
<keyword evidence="3" id="KW-0547">Nucleotide-binding</keyword>
<dbReference type="GO" id="GO:0005524">
    <property type="term" value="F:ATP binding"/>
    <property type="evidence" value="ECO:0007669"/>
    <property type="project" value="UniProtKB-KW"/>
</dbReference>
<evidence type="ECO:0000256" key="5">
    <source>
        <dbReference type="ARBA" id="ARBA00022801"/>
    </source>
</evidence>
<dbReference type="GO" id="GO:0008270">
    <property type="term" value="F:zinc ion binding"/>
    <property type="evidence" value="ECO:0007669"/>
    <property type="project" value="UniProtKB-KW"/>
</dbReference>
<dbReference type="CDD" id="cd18793">
    <property type="entry name" value="SF2_C_SNF"/>
    <property type="match status" value="1"/>
</dbReference>
<dbReference type="GO" id="GO:0008094">
    <property type="term" value="F:ATP-dependent activity, acting on DNA"/>
    <property type="evidence" value="ECO:0007669"/>
    <property type="project" value="TreeGrafter"/>
</dbReference>
<keyword evidence="2" id="KW-0479">Metal-binding</keyword>
<dbReference type="InterPro" id="IPR001650">
    <property type="entry name" value="Helicase_C-like"/>
</dbReference>
<keyword evidence="14" id="KW-1185">Reference proteome</keyword>
<evidence type="ECO:0000256" key="7">
    <source>
        <dbReference type="ARBA" id="ARBA00022833"/>
    </source>
</evidence>
<dbReference type="GO" id="GO:0006281">
    <property type="term" value="P:DNA repair"/>
    <property type="evidence" value="ECO:0007669"/>
    <property type="project" value="TreeGrafter"/>
</dbReference>
<feature type="domain" description="Helicase C-terminal" evidence="12">
    <location>
        <begin position="786"/>
        <end position="924"/>
    </location>
</feature>
<dbReference type="AlphaFoldDB" id="A0A6A6DQ64"/>
<dbReference type="PROSITE" id="PS00518">
    <property type="entry name" value="ZF_RING_1"/>
    <property type="match status" value="1"/>
</dbReference>
<dbReference type="PROSITE" id="PS51192">
    <property type="entry name" value="HELICASE_ATP_BIND_1"/>
    <property type="match status" value="1"/>
</dbReference>
<dbReference type="InterPro" id="IPR017907">
    <property type="entry name" value="Znf_RING_CS"/>
</dbReference>
<dbReference type="Pfam" id="PF00271">
    <property type="entry name" value="Helicase_C"/>
    <property type="match status" value="1"/>
</dbReference>
<keyword evidence="8" id="KW-0067">ATP-binding</keyword>
<dbReference type="PANTHER" id="PTHR45626">
    <property type="entry name" value="TRANSCRIPTION TERMINATION FACTOR 2-RELATED"/>
    <property type="match status" value="1"/>
</dbReference>
<keyword evidence="4 9" id="KW-0863">Zinc-finger</keyword>
<dbReference type="SUPFAM" id="SSF52540">
    <property type="entry name" value="P-loop containing nucleoside triphosphate hydrolases"/>
    <property type="match status" value="2"/>
</dbReference>
<name>A0A6A6DQ64_9PEZI</name>
<evidence type="ECO:0000256" key="1">
    <source>
        <dbReference type="ARBA" id="ARBA00007025"/>
    </source>
</evidence>
<dbReference type="InterPro" id="IPR000330">
    <property type="entry name" value="SNF2_N"/>
</dbReference>
<dbReference type="Gene3D" id="3.40.50.300">
    <property type="entry name" value="P-loop containing nucleotide triphosphate hydrolases"/>
    <property type="match status" value="1"/>
</dbReference>
<dbReference type="InterPro" id="IPR013083">
    <property type="entry name" value="Znf_RING/FYVE/PHD"/>
</dbReference>
<proteinExistence type="inferred from homology"/>
<dbReference type="InterPro" id="IPR049730">
    <property type="entry name" value="SNF2/RAD54-like_C"/>
</dbReference>
<dbReference type="GO" id="GO:0005634">
    <property type="term" value="C:nucleus"/>
    <property type="evidence" value="ECO:0007669"/>
    <property type="project" value="TreeGrafter"/>
</dbReference>
<evidence type="ECO:0000256" key="4">
    <source>
        <dbReference type="ARBA" id="ARBA00022771"/>
    </source>
</evidence>
<feature type="domain" description="Helicase ATP-binding" evidence="11">
    <location>
        <begin position="365"/>
        <end position="554"/>
    </location>
</feature>
<sequence length="924" mass="104566">MTSIKRLLNPSEDIDIYSFHRSSPNFGSLNEGETIDDVPVLQEQSWSGLLNEIFITDPDQIHASQLPNENEFNTTDFCFAQEGMELWAEQNLPSTSTTPEVNDAEEQLCYGMIYRAAVRLQGIMADLDEKLSLGDNCHAAGHYALKIVEQNDHIFVKFADGVVLGELNSQLAKALEKIIRRELVDFEVLAHIRTVRETIGKAGKAKDAIIRVNINVYGPRNIAKQVGGELSKSKIYLQKPDYQRKGVAYDNPHVLKLSTTHVARVDAMSHVAEPAKEKLTEADKEEQFKKIIGNVYTSLKRSHRLHGLEGDGRLKTPLLPHQKEALEFMTQRESGPIPEEFFLWKADDIEGQPCFRHVVTKQTCRLSPSELGGGILADEMGMGKSLSLLALVLKMLEKAHDWASRSDIHSSDVVVGAKRRSRATLIIASSALMINEWIQEIETHLHDQIRDALRVFKYHGQYRETAVAVLSDSDIVITTYHTLAADFANNRNPLNEIEWYRIVLDEAHIIRSQATSLNRTVSHLHAKFRWCLTGTPVQNRLEDIGTLFAFIKAQPFEKLSTFRSFIAAPFDEGGERRTLAIERFTYLLDSLVLRRTKELLHLPEKQDRIRKVEFSKEERAQYEQTKSMIIRAIRHQPGIFDRKSTLGMFQAQLQLRILCNHGTFQDPFSWKRRSLLEEREDAACALGSFSETTCSSCRQSMPIIDSNSVYRQWAEHCAHVLCSECLEESAQGSNEEIPSHCPLCRPIWAPSNSTGGGSTFIAKGGESDIYFRPEGYSSKMAALISDVQENLWETKSIVFSCWTRTLNLIQHYLQYACIPFERIDGECPLPRRQKILNNFAKNQSLRVLIMTTGTGAVGLNLTSANRVFIVEPQWNPSVENQAIARALRLGQGQSVLVTRYVIQGTVEQEMRSQQDRKLRIAGLV</sequence>
<dbReference type="SUPFAM" id="SSF57850">
    <property type="entry name" value="RING/U-box"/>
    <property type="match status" value="1"/>
</dbReference>
<dbReference type="InterPro" id="IPR027417">
    <property type="entry name" value="P-loop_NTPase"/>
</dbReference>
<evidence type="ECO:0000256" key="6">
    <source>
        <dbReference type="ARBA" id="ARBA00022806"/>
    </source>
</evidence>
<dbReference type="Proteomes" id="UP000800200">
    <property type="component" value="Unassembled WGS sequence"/>
</dbReference>
<dbReference type="PROSITE" id="PS51194">
    <property type="entry name" value="HELICASE_CTER"/>
    <property type="match status" value="1"/>
</dbReference>
<gene>
    <name evidence="13" type="ORF">K469DRAFT_691814</name>
</gene>
<evidence type="ECO:0000313" key="13">
    <source>
        <dbReference type="EMBL" id="KAF2181727.1"/>
    </source>
</evidence>
<dbReference type="PROSITE" id="PS50089">
    <property type="entry name" value="ZF_RING_2"/>
    <property type="match status" value="1"/>
</dbReference>
<dbReference type="GO" id="GO:0016787">
    <property type="term" value="F:hydrolase activity"/>
    <property type="evidence" value="ECO:0007669"/>
    <property type="project" value="UniProtKB-KW"/>
</dbReference>
<dbReference type="InterPro" id="IPR001841">
    <property type="entry name" value="Znf_RING"/>
</dbReference>
<evidence type="ECO:0000256" key="2">
    <source>
        <dbReference type="ARBA" id="ARBA00022723"/>
    </source>
</evidence>
<dbReference type="Gene3D" id="3.30.40.10">
    <property type="entry name" value="Zinc/RING finger domain, C3HC4 (zinc finger)"/>
    <property type="match status" value="1"/>
</dbReference>
<dbReference type="GO" id="GO:0004386">
    <property type="term" value="F:helicase activity"/>
    <property type="evidence" value="ECO:0007669"/>
    <property type="project" value="UniProtKB-KW"/>
</dbReference>
<reference evidence="13" key="1">
    <citation type="journal article" date="2020" name="Stud. Mycol.">
        <title>101 Dothideomycetes genomes: a test case for predicting lifestyles and emergence of pathogens.</title>
        <authorList>
            <person name="Haridas S."/>
            <person name="Albert R."/>
            <person name="Binder M."/>
            <person name="Bloem J."/>
            <person name="Labutti K."/>
            <person name="Salamov A."/>
            <person name="Andreopoulos B."/>
            <person name="Baker S."/>
            <person name="Barry K."/>
            <person name="Bills G."/>
            <person name="Bluhm B."/>
            <person name="Cannon C."/>
            <person name="Castanera R."/>
            <person name="Culley D."/>
            <person name="Daum C."/>
            <person name="Ezra D."/>
            <person name="Gonzalez J."/>
            <person name="Henrissat B."/>
            <person name="Kuo A."/>
            <person name="Liang C."/>
            <person name="Lipzen A."/>
            <person name="Lutzoni F."/>
            <person name="Magnuson J."/>
            <person name="Mondo S."/>
            <person name="Nolan M."/>
            <person name="Ohm R."/>
            <person name="Pangilinan J."/>
            <person name="Park H.-J."/>
            <person name="Ramirez L."/>
            <person name="Alfaro M."/>
            <person name="Sun H."/>
            <person name="Tritt A."/>
            <person name="Yoshinaga Y."/>
            <person name="Zwiers L.-H."/>
            <person name="Turgeon B."/>
            <person name="Goodwin S."/>
            <person name="Spatafora J."/>
            <person name="Crous P."/>
            <person name="Grigoriev I."/>
        </authorList>
    </citation>
    <scope>NUCLEOTIDE SEQUENCE</scope>
    <source>
        <strain evidence="13">CBS 207.26</strain>
    </source>
</reference>